<name>A0A918NH11_9ACTN</name>
<evidence type="ECO:0000259" key="2">
    <source>
        <dbReference type="Pfam" id="PF03466"/>
    </source>
</evidence>
<keyword evidence="4" id="KW-1185">Reference proteome</keyword>
<evidence type="ECO:0000313" key="4">
    <source>
        <dbReference type="Proteomes" id="UP000619244"/>
    </source>
</evidence>
<reference evidence="3" key="2">
    <citation type="submission" date="2020-09" db="EMBL/GenBank/DDBJ databases">
        <authorList>
            <person name="Sun Q."/>
            <person name="Ohkuma M."/>
        </authorList>
    </citation>
    <scope>NUCLEOTIDE SEQUENCE</scope>
    <source>
        <strain evidence="3">JCM 4790</strain>
    </source>
</reference>
<comment type="caution">
    <text evidence="3">The sequence shown here is derived from an EMBL/GenBank/DDBJ whole genome shotgun (WGS) entry which is preliminary data.</text>
</comment>
<dbReference type="SUPFAM" id="SSF53850">
    <property type="entry name" value="Periplasmic binding protein-like II"/>
    <property type="match status" value="1"/>
</dbReference>
<proteinExistence type="predicted"/>
<dbReference type="InterPro" id="IPR005119">
    <property type="entry name" value="LysR_subst-bd"/>
</dbReference>
<evidence type="ECO:0000256" key="1">
    <source>
        <dbReference type="SAM" id="MobiDB-lite"/>
    </source>
</evidence>
<organism evidence="3 4">
    <name type="scientific">Streptomyces minutiscleroticus</name>
    <dbReference type="NCBI Taxonomy" id="68238"/>
    <lineage>
        <taxon>Bacteria</taxon>
        <taxon>Bacillati</taxon>
        <taxon>Actinomycetota</taxon>
        <taxon>Actinomycetes</taxon>
        <taxon>Kitasatosporales</taxon>
        <taxon>Streptomycetaceae</taxon>
        <taxon>Streptomyces</taxon>
    </lineage>
</organism>
<dbReference type="Proteomes" id="UP000619244">
    <property type="component" value="Unassembled WGS sequence"/>
</dbReference>
<dbReference type="Gene3D" id="3.40.190.290">
    <property type="match status" value="1"/>
</dbReference>
<dbReference type="AlphaFoldDB" id="A0A918NH11"/>
<gene>
    <name evidence="3" type="ORF">GCM10010358_21960</name>
</gene>
<evidence type="ECO:0000313" key="3">
    <source>
        <dbReference type="EMBL" id="GGX67040.1"/>
    </source>
</evidence>
<reference evidence="3" key="1">
    <citation type="journal article" date="2014" name="Int. J. Syst. Evol. Microbiol.">
        <title>Complete genome sequence of Corynebacterium casei LMG S-19264T (=DSM 44701T), isolated from a smear-ripened cheese.</title>
        <authorList>
            <consortium name="US DOE Joint Genome Institute (JGI-PGF)"/>
            <person name="Walter F."/>
            <person name="Albersmeier A."/>
            <person name="Kalinowski J."/>
            <person name="Ruckert C."/>
        </authorList>
    </citation>
    <scope>NUCLEOTIDE SEQUENCE</scope>
    <source>
        <strain evidence="3">JCM 4790</strain>
    </source>
</reference>
<feature type="region of interest" description="Disordered" evidence="1">
    <location>
        <begin position="98"/>
        <end position="129"/>
    </location>
</feature>
<accession>A0A918NH11</accession>
<dbReference type="EMBL" id="BMVU01000006">
    <property type="protein sequence ID" value="GGX67040.1"/>
    <property type="molecule type" value="Genomic_DNA"/>
</dbReference>
<sequence length="148" mass="15533">MLDRACAAQGLEPSIALQASAADAIADLAARGLGVAVLSASMAEGHRDRLTTLTVEDIITPALLALVWKSAHSPSVRELLVHSRRAFTDPASARDQPFGICPAARGGDGDRGRRGGRRGGCAARGRAARVRRQRALGRTAVHRPWAAP</sequence>
<dbReference type="Pfam" id="PF03466">
    <property type="entry name" value="LysR_substrate"/>
    <property type="match status" value="1"/>
</dbReference>
<protein>
    <recommendedName>
        <fullName evidence="2">LysR substrate-binding domain-containing protein</fullName>
    </recommendedName>
</protein>
<feature type="domain" description="LysR substrate-binding" evidence="2">
    <location>
        <begin position="2"/>
        <end position="85"/>
    </location>
</feature>